<evidence type="ECO:0000313" key="3">
    <source>
        <dbReference type="Proteomes" id="UP000638188"/>
    </source>
</evidence>
<organism evidence="2 3">
    <name type="scientific">Halopseudomonas salina</name>
    <dbReference type="NCBI Taxonomy" id="1323744"/>
    <lineage>
        <taxon>Bacteria</taxon>
        <taxon>Pseudomonadati</taxon>
        <taxon>Pseudomonadota</taxon>
        <taxon>Gammaproteobacteria</taxon>
        <taxon>Pseudomonadales</taxon>
        <taxon>Pseudomonadaceae</taxon>
        <taxon>Halopseudomonas</taxon>
    </lineage>
</organism>
<keyword evidence="3" id="KW-1185">Reference proteome</keyword>
<dbReference type="EMBL" id="BMFF01000004">
    <property type="protein sequence ID" value="GGD01706.1"/>
    <property type="molecule type" value="Genomic_DNA"/>
</dbReference>
<proteinExistence type="predicted"/>
<name>A0ABQ1PRG0_9GAMM</name>
<evidence type="ECO:0000256" key="1">
    <source>
        <dbReference type="SAM" id="Phobius"/>
    </source>
</evidence>
<gene>
    <name evidence="2" type="ORF">GCM10007418_21180</name>
</gene>
<reference evidence="3" key="1">
    <citation type="journal article" date="2019" name="Int. J. Syst. Evol. Microbiol.">
        <title>The Global Catalogue of Microorganisms (GCM) 10K type strain sequencing project: providing services to taxonomists for standard genome sequencing and annotation.</title>
        <authorList>
            <consortium name="The Broad Institute Genomics Platform"/>
            <consortium name="The Broad Institute Genome Sequencing Center for Infectious Disease"/>
            <person name="Wu L."/>
            <person name="Ma J."/>
        </authorList>
    </citation>
    <scope>NUCLEOTIDE SEQUENCE [LARGE SCALE GENOMIC DNA]</scope>
    <source>
        <strain evidence="3">CGMCC 1.12482</strain>
    </source>
</reference>
<keyword evidence="1" id="KW-0472">Membrane</keyword>
<feature type="transmembrane region" description="Helical" evidence="1">
    <location>
        <begin position="29"/>
        <end position="49"/>
    </location>
</feature>
<accession>A0ABQ1PRG0</accession>
<comment type="caution">
    <text evidence="2">The sequence shown here is derived from an EMBL/GenBank/DDBJ whole genome shotgun (WGS) entry which is preliminary data.</text>
</comment>
<feature type="transmembrane region" description="Helical" evidence="1">
    <location>
        <begin position="61"/>
        <end position="79"/>
    </location>
</feature>
<protein>
    <submittedName>
        <fullName evidence="2">Uncharacterized protein</fullName>
    </submittedName>
</protein>
<keyword evidence="1" id="KW-0812">Transmembrane</keyword>
<sequence length="85" mass="9225">MWMTEKLQKSEDDMEDPKTVVKKEPRKSLIVLFVMSIISIVLGAIITFASSGNQNGMGGGAGYVMIIGGIIAMAIYIYGRKTGRP</sequence>
<keyword evidence="1" id="KW-1133">Transmembrane helix</keyword>
<dbReference type="Proteomes" id="UP000638188">
    <property type="component" value="Unassembled WGS sequence"/>
</dbReference>
<evidence type="ECO:0000313" key="2">
    <source>
        <dbReference type="EMBL" id="GGD01706.1"/>
    </source>
</evidence>